<evidence type="ECO:0000313" key="7">
    <source>
        <dbReference type="Proteomes" id="UP000095552"/>
    </source>
</evidence>
<evidence type="ECO:0008006" key="8">
    <source>
        <dbReference type="Google" id="ProtNLM"/>
    </source>
</evidence>
<dbReference type="InterPro" id="IPR015421">
    <property type="entry name" value="PyrdxlP-dep_Trfase_major"/>
</dbReference>
<dbReference type="GO" id="GO:0000271">
    <property type="term" value="P:polysaccharide biosynthetic process"/>
    <property type="evidence" value="ECO:0007669"/>
    <property type="project" value="TreeGrafter"/>
</dbReference>
<dbReference type="EMBL" id="MDGQ01000003">
    <property type="protein sequence ID" value="OEK07008.1"/>
    <property type="molecule type" value="Genomic_DNA"/>
</dbReference>
<evidence type="ECO:0000256" key="2">
    <source>
        <dbReference type="ARBA" id="ARBA00037999"/>
    </source>
</evidence>
<sequence length="367" mass="40383">MQVPFLDLKAINDPIRMELEAAFHESLDESHYLFGKSVTAFENAFADKIGVANCVSVGNCTDALFITLKMLGIQPGDEVIVPAMTWISDASVVSQLGAKPVFVDVDEHGLIDLDLIEGAISLKTKAIIPVHLYGQMVAMPKLMNLANRHGLKVIEDCAQSHFAKLPSGMAGSFGDAAVFSFYPSKNLGALGDGGCISAKDDSLALACRKFANHGGIGKDSHEFIGINSRMDTIQAAVLLRKLDHIDAWTLARRELAAYYHESLNGLSEIALPNAEAGESHVFHIYEIRSPRRNDLKAYLEANGIQTQIHYPKAVPFTDAYKQLEHQHTEFPRAFLQQEQTLSLPLYPRMPKDHQDKVIEGIKAFISI</sequence>
<dbReference type="CDD" id="cd00616">
    <property type="entry name" value="AHBA_syn"/>
    <property type="match status" value="1"/>
</dbReference>
<dbReference type="InterPro" id="IPR015424">
    <property type="entry name" value="PyrdxlP-dep_Trfase"/>
</dbReference>
<name>A0A1E5T6N5_9BACT</name>
<dbReference type="GO" id="GO:0030170">
    <property type="term" value="F:pyridoxal phosphate binding"/>
    <property type="evidence" value="ECO:0007669"/>
    <property type="project" value="TreeGrafter"/>
</dbReference>
<evidence type="ECO:0000256" key="4">
    <source>
        <dbReference type="PIRSR" id="PIRSR000390-2"/>
    </source>
</evidence>
<dbReference type="OrthoDB" id="9804264at2"/>
<evidence type="ECO:0000256" key="5">
    <source>
        <dbReference type="RuleBase" id="RU004508"/>
    </source>
</evidence>
<dbReference type="Pfam" id="PF01041">
    <property type="entry name" value="DegT_DnrJ_EryC1"/>
    <property type="match status" value="1"/>
</dbReference>
<keyword evidence="7" id="KW-1185">Reference proteome</keyword>
<keyword evidence="1 4" id="KW-0663">Pyridoxal phosphate</keyword>
<protein>
    <recommendedName>
        <fullName evidence="8">Erythromycin biosynthesis sensory transduction protein eryC1</fullName>
    </recommendedName>
</protein>
<feature type="active site" description="Proton acceptor" evidence="3">
    <location>
        <position position="185"/>
    </location>
</feature>
<comment type="caution">
    <text evidence="6">The sequence shown here is derived from an EMBL/GenBank/DDBJ whole genome shotgun (WGS) entry which is preliminary data.</text>
</comment>
<organism evidence="6 7">
    <name type="scientific">Roseivirga misakiensis</name>
    <dbReference type="NCBI Taxonomy" id="1563681"/>
    <lineage>
        <taxon>Bacteria</taxon>
        <taxon>Pseudomonadati</taxon>
        <taxon>Bacteroidota</taxon>
        <taxon>Cytophagia</taxon>
        <taxon>Cytophagales</taxon>
        <taxon>Roseivirgaceae</taxon>
        <taxon>Roseivirga</taxon>
    </lineage>
</organism>
<dbReference type="Gene3D" id="3.40.640.10">
    <property type="entry name" value="Type I PLP-dependent aspartate aminotransferase-like (Major domain)"/>
    <property type="match status" value="1"/>
</dbReference>
<dbReference type="Proteomes" id="UP000095552">
    <property type="component" value="Unassembled WGS sequence"/>
</dbReference>
<dbReference type="GO" id="GO:0008483">
    <property type="term" value="F:transaminase activity"/>
    <property type="evidence" value="ECO:0007669"/>
    <property type="project" value="TreeGrafter"/>
</dbReference>
<dbReference type="PANTHER" id="PTHR30244:SF36">
    <property type="entry name" value="3-OXO-GLUCOSE-6-PHOSPHATE:GLUTAMATE AMINOTRANSFERASE"/>
    <property type="match status" value="1"/>
</dbReference>
<dbReference type="SUPFAM" id="SSF53383">
    <property type="entry name" value="PLP-dependent transferases"/>
    <property type="match status" value="1"/>
</dbReference>
<dbReference type="InterPro" id="IPR015422">
    <property type="entry name" value="PyrdxlP-dep_Trfase_small"/>
</dbReference>
<dbReference type="InterPro" id="IPR000653">
    <property type="entry name" value="DegT/StrS_aminotransferase"/>
</dbReference>
<dbReference type="PANTHER" id="PTHR30244">
    <property type="entry name" value="TRANSAMINASE"/>
    <property type="match status" value="1"/>
</dbReference>
<evidence type="ECO:0000256" key="1">
    <source>
        <dbReference type="ARBA" id="ARBA00022898"/>
    </source>
</evidence>
<feature type="modified residue" description="N6-(pyridoxal phosphate)lysine" evidence="4">
    <location>
        <position position="185"/>
    </location>
</feature>
<proteinExistence type="inferred from homology"/>
<accession>A0A1E5T6N5</accession>
<evidence type="ECO:0000313" key="6">
    <source>
        <dbReference type="EMBL" id="OEK07008.1"/>
    </source>
</evidence>
<comment type="similarity">
    <text evidence="2 5">Belongs to the DegT/DnrJ/EryC1 family.</text>
</comment>
<dbReference type="STRING" id="1563681.BFP71_04940"/>
<dbReference type="Gene3D" id="3.90.1150.10">
    <property type="entry name" value="Aspartate Aminotransferase, domain 1"/>
    <property type="match status" value="1"/>
</dbReference>
<gene>
    <name evidence="6" type="ORF">BFP71_04940</name>
</gene>
<dbReference type="PIRSF" id="PIRSF000390">
    <property type="entry name" value="PLP_StrS"/>
    <property type="match status" value="1"/>
</dbReference>
<dbReference type="AlphaFoldDB" id="A0A1E5T6N5"/>
<reference evidence="6 7" key="1">
    <citation type="submission" date="2016-08" db="EMBL/GenBank/DDBJ databases">
        <title>Draft genome of Fabibacter sp. strain SK-8.</title>
        <authorList>
            <person name="Wong S.-K."/>
            <person name="Hamasaki K."/>
            <person name="Yoshizawa S."/>
        </authorList>
    </citation>
    <scope>NUCLEOTIDE SEQUENCE [LARGE SCALE GENOMIC DNA]</scope>
    <source>
        <strain evidence="6 7">SK-8</strain>
    </source>
</reference>
<dbReference type="RefSeq" id="WP_069834320.1">
    <property type="nucleotide sequence ID" value="NZ_MDGQ01000003.1"/>
</dbReference>
<evidence type="ECO:0000256" key="3">
    <source>
        <dbReference type="PIRSR" id="PIRSR000390-1"/>
    </source>
</evidence>